<evidence type="ECO:0000313" key="3">
    <source>
        <dbReference type="Proteomes" id="UP000266861"/>
    </source>
</evidence>
<proteinExistence type="predicted"/>
<keyword evidence="1" id="KW-0812">Transmembrane</keyword>
<protein>
    <submittedName>
        <fullName evidence="2">Uncharacterized protein</fullName>
    </submittedName>
</protein>
<gene>
    <name evidence="2" type="ORF">Glove_84g81</name>
</gene>
<feature type="transmembrane region" description="Helical" evidence="1">
    <location>
        <begin position="70"/>
        <end position="91"/>
    </location>
</feature>
<dbReference type="EMBL" id="PQFF01000080">
    <property type="protein sequence ID" value="RHZ84207.1"/>
    <property type="molecule type" value="Genomic_DNA"/>
</dbReference>
<sequence>MHRYWSDGTTERPTAIDATTLRNKKNTSKSQKQELFELFSFSSKLHSQSSYISRYIHTLHGLHDLLEEKIWEIFSVILFYLSILTFSLNFWNPNQSEVEVLENDHFYV</sequence>
<comment type="caution">
    <text evidence="2">The sequence shown here is derived from an EMBL/GenBank/DDBJ whole genome shotgun (WGS) entry which is preliminary data.</text>
</comment>
<keyword evidence="3" id="KW-1185">Reference proteome</keyword>
<evidence type="ECO:0000313" key="2">
    <source>
        <dbReference type="EMBL" id="RHZ84207.1"/>
    </source>
</evidence>
<dbReference type="AlphaFoldDB" id="A0A397J9N0"/>
<dbReference type="Proteomes" id="UP000266861">
    <property type="component" value="Unassembled WGS sequence"/>
</dbReference>
<reference evidence="2 3" key="1">
    <citation type="submission" date="2018-08" db="EMBL/GenBank/DDBJ databases">
        <title>Genome and evolution of the arbuscular mycorrhizal fungus Diversispora epigaea (formerly Glomus versiforme) and its bacterial endosymbionts.</title>
        <authorList>
            <person name="Sun X."/>
            <person name="Fei Z."/>
            <person name="Harrison M."/>
        </authorList>
    </citation>
    <scope>NUCLEOTIDE SEQUENCE [LARGE SCALE GENOMIC DNA]</scope>
    <source>
        <strain evidence="2 3">IT104</strain>
    </source>
</reference>
<organism evidence="2 3">
    <name type="scientific">Diversispora epigaea</name>
    <dbReference type="NCBI Taxonomy" id="1348612"/>
    <lineage>
        <taxon>Eukaryota</taxon>
        <taxon>Fungi</taxon>
        <taxon>Fungi incertae sedis</taxon>
        <taxon>Mucoromycota</taxon>
        <taxon>Glomeromycotina</taxon>
        <taxon>Glomeromycetes</taxon>
        <taxon>Diversisporales</taxon>
        <taxon>Diversisporaceae</taxon>
        <taxon>Diversispora</taxon>
    </lineage>
</organism>
<keyword evidence="1" id="KW-1133">Transmembrane helix</keyword>
<name>A0A397J9N0_9GLOM</name>
<accession>A0A397J9N0</accession>
<keyword evidence="1" id="KW-0472">Membrane</keyword>
<evidence type="ECO:0000256" key="1">
    <source>
        <dbReference type="SAM" id="Phobius"/>
    </source>
</evidence>